<dbReference type="Proteomes" id="UP000460157">
    <property type="component" value="Unassembled WGS sequence"/>
</dbReference>
<proteinExistence type="predicted"/>
<evidence type="ECO:0000256" key="1">
    <source>
        <dbReference type="SAM" id="MobiDB-lite"/>
    </source>
</evidence>
<dbReference type="EMBL" id="WRPM01000051">
    <property type="protein sequence ID" value="MVT26226.1"/>
    <property type="molecule type" value="Genomic_DNA"/>
</dbReference>
<organism evidence="2 3">
    <name type="scientific">Nesterenkonia alkaliphila</name>
    <dbReference type="NCBI Taxonomy" id="1463631"/>
    <lineage>
        <taxon>Bacteria</taxon>
        <taxon>Bacillati</taxon>
        <taxon>Actinomycetota</taxon>
        <taxon>Actinomycetes</taxon>
        <taxon>Micrococcales</taxon>
        <taxon>Micrococcaceae</taxon>
        <taxon>Nesterenkonia</taxon>
    </lineage>
</organism>
<evidence type="ECO:0008006" key="4">
    <source>
        <dbReference type="Google" id="ProtNLM"/>
    </source>
</evidence>
<evidence type="ECO:0000313" key="3">
    <source>
        <dbReference type="Proteomes" id="UP000460157"/>
    </source>
</evidence>
<accession>A0A7K1UII4</accession>
<feature type="region of interest" description="Disordered" evidence="1">
    <location>
        <begin position="101"/>
        <end position="122"/>
    </location>
</feature>
<keyword evidence="3" id="KW-1185">Reference proteome</keyword>
<protein>
    <recommendedName>
        <fullName evidence="4">Abi family protein</fullName>
    </recommendedName>
</protein>
<dbReference type="RefSeq" id="WP_188503545.1">
    <property type="nucleotide sequence ID" value="NZ_BMFX01000006.1"/>
</dbReference>
<feature type="compositionally biased region" description="Basic and acidic residues" evidence="1">
    <location>
        <begin position="108"/>
        <end position="122"/>
    </location>
</feature>
<name>A0A7K1UII4_9MICC</name>
<comment type="caution">
    <text evidence="2">The sequence shown here is derived from an EMBL/GenBank/DDBJ whole genome shotgun (WGS) entry which is preliminary data.</text>
</comment>
<evidence type="ECO:0000313" key="2">
    <source>
        <dbReference type="EMBL" id="MVT26226.1"/>
    </source>
</evidence>
<reference evidence="2 3" key="1">
    <citation type="submission" date="2019-12" db="EMBL/GenBank/DDBJ databases">
        <title>Nesterenkonia muleiensis sp. nov., a novel actinobacterium isolated from sap of Populus euphratica.</title>
        <authorList>
            <person name="Wang R."/>
        </authorList>
    </citation>
    <scope>NUCLEOTIDE SEQUENCE [LARGE SCALE GENOMIC DNA]</scope>
    <source>
        <strain evidence="2 3">F10</strain>
    </source>
</reference>
<sequence length="241" mass="27413">MAQDSTAQHVLNHLHAARMDPYMQASSQNLELALRLYLWNTQVSGALFETLSITEVLFRNAIDDALRKWNASQGPGYSWEWTARAAKPLNSMIRKPLRIARTNAETARSNRDSQHPRKDTSIDHNDLVAQLSFGVYARLMPTQDPNAKNYVQRKILWREALQTAFTGRPHDQPQAHAGRVERLHTLRNRVAHAEPVLNVKFKSRVRDMVRLAQSINPDLAGWVSGTTRVHSVVAQRPHSPH</sequence>
<dbReference type="AlphaFoldDB" id="A0A7K1UII4"/>
<gene>
    <name evidence="2" type="ORF">GNZ21_07620</name>
</gene>